<evidence type="ECO:0000256" key="1">
    <source>
        <dbReference type="SAM" id="MobiDB-lite"/>
    </source>
</evidence>
<feature type="region of interest" description="Disordered" evidence="1">
    <location>
        <begin position="1"/>
        <end position="28"/>
    </location>
</feature>
<evidence type="ECO:0000313" key="2">
    <source>
        <dbReference type="EMBL" id="TSK67275.1"/>
    </source>
</evidence>
<feature type="region of interest" description="Disordered" evidence="1">
    <location>
        <begin position="69"/>
        <end position="99"/>
    </location>
</feature>
<name>A0A556TU58_BAGYA</name>
<keyword evidence="3" id="KW-1185">Reference proteome</keyword>
<comment type="caution">
    <text evidence="2">The sequence shown here is derived from an EMBL/GenBank/DDBJ whole genome shotgun (WGS) entry which is preliminary data.</text>
</comment>
<dbReference type="AlphaFoldDB" id="A0A556TU58"/>
<feature type="compositionally biased region" description="Basic and acidic residues" evidence="1">
    <location>
        <begin position="1"/>
        <end position="21"/>
    </location>
</feature>
<dbReference type="EMBL" id="VCAZ01000018">
    <property type="protein sequence ID" value="TSK67275.1"/>
    <property type="molecule type" value="Genomic_DNA"/>
</dbReference>
<proteinExistence type="predicted"/>
<accession>A0A556TU58</accession>
<dbReference type="Proteomes" id="UP000319801">
    <property type="component" value="Unassembled WGS sequence"/>
</dbReference>
<reference evidence="2 3" key="1">
    <citation type="journal article" date="2019" name="Genome Biol. Evol.">
        <title>Whole-Genome Sequencing of the Giant Devil Catfish, Bagarius yarrelli.</title>
        <authorList>
            <person name="Jiang W."/>
            <person name="Lv Y."/>
            <person name="Cheng L."/>
            <person name="Yang K."/>
            <person name="Chao B."/>
            <person name="Wang X."/>
            <person name="Li Y."/>
            <person name="Pan X."/>
            <person name="You X."/>
            <person name="Zhang Y."/>
            <person name="Yang J."/>
            <person name="Li J."/>
            <person name="Zhang X."/>
            <person name="Liu S."/>
            <person name="Sun C."/>
            <person name="Yang J."/>
            <person name="Shi Q."/>
        </authorList>
    </citation>
    <scope>NUCLEOTIDE SEQUENCE [LARGE SCALE GENOMIC DNA]</scope>
    <source>
        <strain evidence="2">JWS20170419001</strain>
        <tissue evidence="2">Muscle</tissue>
    </source>
</reference>
<feature type="compositionally biased region" description="Basic and acidic residues" evidence="1">
    <location>
        <begin position="77"/>
        <end position="95"/>
    </location>
</feature>
<evidence type="ECO:0000313" key="3">
    <source>
        <dbReference type="Proteomes" id="UP000319801"/>
    </source>
</evidence>
<gene>
    <name evidence="2" type="ORF">Baya_5252</name>
</gene>
<organism evidence="2 3">
    <name type="scientific">Bagarius yarrelli</name>
    <name type="common">Goonch</name>
    <name type="synonym">Bagrus yarrelli</name>
    <dbReference type="NCBI Taxonomy" id="175774"/>
    <lineage>
        <taxon>Eukaryota</taxon>
        <taxon>Metazoa</taxon>
        <taxon>Chordata</taxon>
        <taxon>Craniata</taxon>
        <taxon>Vertebrata</taxon>
        <taxon>Euteleostomi</taxon>
        <taxon>Actinopterygii</taxon>
        <taxon>Neopterygii</taxon>
        <taxon>Teleostei</taxon>
        <taxon>Ostariophysi</taxon>
        <taxon>Siluriformes</taxon>
        <taxon>Sisoridae</taxon>
        <taxon>Sisorinae</taxon>
        <taxon>Bagarius</taxon>
    </lineage>
</organism>
<protein>
    <submittedName>
        <fullName evidence="2">Uncharacterized protein</fullName>
    </submittedName>
</protein>
<sequence length="121" mass="13456">MKGDEGGRDKNRYAQTCEKRPGNAKLSRDGNILNAYSIDIFVRPIESAQESAPLNSSCNDWTRITRWKKGSTEESGVEQRRKAEESLRAEHKGSDVSHVNNCHTSQDAILISGNDGKSLCF</sequence>